<dbReference type="OrthoDB" id="10258692at2759"/>
<dbReference type="Proteomes" id="UP000015464">
    <property type="component" value="Unassembled WGS sequence"/>
</dbReference>
<evidence type="ECO:0000313" key="4">
    <source>
        <dbReference type="EMBL" id="EPY52619.1"/>
    </source>
</evidence>
<dbReference type="Pfam" id="PF00249">
    <property type="entry name" value="Myb_DNA-binding"/>
    <property type="match status" value="1"/>
</dbReference>
<feature type="domain" description="SANT" evidence="3">
    <location>
        <begin position="230"/>
        <end position="281"/>
    </location>
</feature>
<dbReference type="InterPro" id="IPR051571">
    <property type="entry name" value="N-CoR_corepressor"/>
</dbReference>
<feature type="region of interest" description="Disordered" evidence="2">
    <location>
        <begin position="599"/>
        <end position="647"/>
    </location>
</feature>
<dbReference type="PROSITE" id="PS51293">
    <property type="entry name" value="SANT"/>
    <property type="match status" value="1"/>
</dbReference>
<dbReference type="GO" id="GO:0034967">
    <property type="term" value="C:Set3 complex"/>
    <property type="evidence" value="ECO:0007669"/>
    <property type="project" value="EnsemblFungi"/>
</dbReference>
<feature type="compositionally biased region" description="Basic and acidic residues" evidence="2">
    <location>
        <begin position="324"/>
        <end position="333"/>
    </location>
</feature>
<dbReference type="STRING" id="653667.S9W2H7"/>
<dbReference type="InterPro" id="IPR017884">
    <property type="entry name" value="SANT_dom"/>
</dbReference>
<protein>
    <submittedName>
        <fullName evidence="4">Set3 complex subunit Snt1</fullName>
    </submittedName>
</protein>
<name>S9W2H7_SCHCR</name>
<dbReference type="CDD" id="cd00167">
    <property type="entry name" value="SANT"/>
    <property type="match status" value="1"/>
</dbReference>
<accession>S9W2H7</accession>
<gene>
    <name evidence="4" type="ORF">SPOG_01940</name>
</gene>
<reference evidence="4 5" key="1">
    <citation type="journal article" date="2011" name="Science">
        <title>Comparative functional genomics of the fission yeasts.</title>
        <authorList>
            <person name="Rhind N."/>
            <person name="Chen Z."/>
            <person name="Yassour M."/>
            <person name="Thompson D.A."/>
            <person name="Haas B.J."/>
            <person name="Habib N."/>
            <person name="Wapinski I."/>
            <person name="Roy S."/>
            <person name="Lin M.F."/>
            <person name="Heiman D.I."/>
            <person name="Young S.K."/>
            <person name="Furuya K."/>
            <person name="Guo Y."/>
            <person name="Pidoux A."/>
            <person name="Chen H.M."/>
            <person name="Robbertse B."/>
            <person name="Goldberg J.M."/>
            <person name="Aoki K."/>
            <person name="Bayne E.H."/>
            <person name="Berlin A.M."/>
            <person name="Desjardins C.A."/>
            <person name="Dobbs E."/>
            <person name="Dukaj L."/>
            <person name="Fan L."/>
            <person name="FitzGerald M.G."/>
            <person name="French C."/>
            <person name="Gujja S."/>
            <person name="Hansen K."/>
            <person name="Keifenheim D."/>
            <person name="Levin J.Z."/>
            <person name="Mosher R.A."/>
            <person name="Mueller C.A."/>
            <person name="Pfiffner J."/>
            <person name="Priest M."/>
            <person name="Russ C."/>
            <person name="Smialowska A."/>
            <person name="Swoboda P."/>
            <person name="Sykes S.M."/>
            <person name="Vaughn M."/>
            <person name="Vengrova S."/>
            <person name="Yoder R."/>
            <person name="Zeng Q."/>
            <person name="Allshire R."/>
            <person name="Baulcombe D."/>
            <person name="Birren B.W."/>
            <person name="Brown W."/>
            <person name="Ekwall K."/>
            <person name="Kellis M."/>
            <person name="Leatherwood J."/>
            <person name="Levin H."/>
            <person name="Margalit H."/>
            <person name="Martienssen R."/>
            <person name="Nieduszynski C.A."/>
            <person name="Spatafora J.W."/>
            <person name="Friedman N."/>
            <person name="Dalgaard J.Z."/>
            <person name="Baumann P."/>
            <person name="Niki H."/>
            <person name="Regev A."/>
            <person name="Nusbaum C."/>
        </authorList>
    </citation>
    <scope>NUCLEOTIDE SEQUENCE [LARGE SCALE GENOMIC DNA]</scope>
    <source>
        <strain evidence="5">OY26 / ATCC MYA-4695 / CBS 11777 / NBRC 106824 / NRRL Y48691</strain>
    </source>
</reference>
<feature type="compositionally biased region" description="Polar residues" evidence="2">
    <location>
        <begin position="449"/>
        <end position="466"/>
    </location>
</feature>
<feature type="compositionally biased region" description="Acidic residues" evidence="2">
    <location>
        <begin position="626"/>
        <end position="636"/>
    </location>
</feature>
<dbReference type="SUPFAM" id="SSF46689">
    <property type="entry name" value="Homeodomain-like"/>
    <property type="match status" value="1"/>
</dbReference>
<dbReference type="SMART" id="SM00717">
    <property type="entry name" value="SANT"/>
    <property type="match status" value="1"/>
</dbReference>
<dbReference type="PANTHER" id="PTHR13992">
    <property type="entry name" value="NUCLEAR RECEPTOR CO-REPRESSOR RELATED NCOR"/>
    <property type="match status" value="1"/>
</dbReference>
<dbReference type="Gene3D" id="1.10.10.60">
    <property type="entry name" value="Homeodomain-like"/>
    <property type="match status" value="1"/>
</dbReference>
<dbReference type="GO" id="GO:0070210">
    <property type="term" value="C:Rpd3L-Expanded complex"/>
    <property type="evidence" value="ECO:0007669"/>
    <property type="project" value="EnsemblFungi"/>
</dbReference>
<organism evidence="4 5">
    <name type="scientific">Schizosaccharomyces cryophilus (strain OY26 / ATCC MYA-4695 / CBS 11777 / NBRC 106824 / NRRL Y48691)</name>
    <name type="common">Fission yeast</name>
    <dbReference type="NCBI Taxonomy" id="653667"/>
    <lineage>
        <taxon>Eukaryota</taxon>
        <taxon>Fungi</taxon>
        <taxon>Dikarya</taxon>
        <taxon>Ascomycota</taxon>
        <taxon>Taphrinomycotina</taxon>
        <taxon>Schizosaccharomycetes</taxon>
        <taxon>Schizosaccharomycetales</taxon>
        <taxon>Schizosaccharomycetaceae</taxon>
        <taxon>Schizosaccharomyces</taxon>
    </lineage>
</organism>
<proteinExistence type="predicted"/>
<dbReference type="RefSeq" id="XP_013022498.1">
    <property type="nucleotide sequence ID" value="XM_013167044.1"/>
</dbReference>
<dbReference type="HOGENOM" id="CLU_415128_0_0_1"/>
<dbReference type="eggNOG" id="KOG1878">
    <property type="taxonomic scope" value="Eukaryota"/>
</dbReference>
<keyword evidence="1" id="KW-0175">Coiled coil</keyword>
<evidence type="ECO:0000256" key="2">
    <source>
        <dbReference type="SAM" id="MobiDB-lite"/>
    </source>
</evidence>
<feature type="compositionally biased region" description="Basic residues" evidence="2">
    <location>
        <begin position="292"/>
        <end position="312"/>
    </location>
</feature>
<evidence type="ECO:0000259" key="3">
    <source>
        <dbReference type="PROSITE" id="PS51293"/>
    </source>
</evidence>
<feature type="coiled-coil region" evidence="1">
    <location>
        <begin position="168"/>
        <end position="195"/>
    </location>
</feature>
<dbReference type="PANTHER" id="PTHR13992:SF39">
    <property type="entry name" value="SMRTER, ISOFORM G"/>
    <property type="match status" value="1"/>
</dbReference>
<dbReference type="AlphaFoldDB" id="S9W2H7"/>
<dbReference type="GeneID" id="25036264"/>
<feature type="region of interest" description="Disordered" evidence="2">
    <location>
        <begin position="1"/>
        <end position="54"/>
    </location>
</feature>
<feature type="compositionally biased region" description="Basic and acidic residues" evidence="2">
    <location>
        <begin position="349"/>
        <end position="419"/>
    </location>
</feature>
<feature type="compositionally biased region" description="Polar residues" evidence="2">
    <location>
        <begin position="424"/>
        <end position="441"/>
    </location>
</feature>
<dbReference type="InterPro" id="IPR001005">
    <property type="entry name" value="SANT/Myb"/>
</dbReference>
<feature type="compositionally biased region" description="Polar residues" evidence="2">
    <location>
        <begin position="334"/>
        <end position="348"/>
    </location>
</feature>
<keyword evidence="5" id="KW-1185">Reference proteome</keyword>
<dbReference type="GO" id="GO:0006357">
    <property type="term" value="P:regulation of transcription by RNA polymerase II"/>
    <property type="evidence" value="ECO:0007669"/>
    <property type="project" value="TreeGrafter"/>
</dbReference>
<sequence>MDSAVSEAIDRTGLTSNPSNCPPESFPVEDSYGQPEEEGSETNTSVTQSPTNSERLTYVLDDNADTKALQKKYIENVYGGEPTNFFRNVEDYSFYGKNIERFHEHKHVFINVLRSRRKELDTKVKHLKSTWNQLANRWEENILLEPSVKRSTRKVMSNFTAGDIVHSEEEFLAILARLEQQEKEAENAAKNSGVARIPNMVLSENDVRSNYFNDQSRLVTNSLDFYHFNSPSDIWAEEQHSIFVQQFMLHGKRFGKIAEAVPGKNVKECVLHYYLTKKTNNYRELAVTTAKTRGRRRRKMSPGQRGVKKKSKGSALMVDIEAADETKNQEEHTPSLTENTPAAENSFTGKEEPPNKSKIPEKSDESKVEQEAGFKEAITDNKTNQETERASETKEVTFDSHEKVATVKEEPVESKREDIVMEDVSQNAGRQSISTELQSIQLKDISPLKTPSPTPTFVEQQRNSFSSRKEKDAASALANLSSVGRSIPSASFSAAMVENQLSGWDEKEEALILSLAHGMNPVKQQTTPRRASSGSRGAFTNLEILSSQTTSPSKRRASECITPSISKILDPLVSSEHSLQHHSESNVSFPGRFQIQRLHGRDVHSSSRPSHHSFASIHTLAALGENFEEEQTDEEKESVSPDQETGS</sequence>
<dbReference type="EMBL" id="KE546989">
    <property type="protein sequence ID" value="EPY52619.1"/>
    <property type="molecule type" value="Genomic_DNA"/>
</dbReference>
<evidence type="ECO:0000256" key="1">
    <source>
        <dbReference type="SAM" id="Coils"/>
    </source>
</evidence>
<evidence type="ECO:0000313" key="5">
    <source>
        <dbReference type="Proteomes" id="UP000015464"/>
    </source>
</evidence>
<feature type="region of interest" description="Disordered" evidence="2">
    <location>
        <begin position="288"/>
        <end position="476"/>
    </location>
</feature>
<feature type="compositionally biased region" description="Polar residues" evidence="2">
    <location>
        <begin position="41"/>
        <end position="54"/>
    </location>
</feature>
<dbReference type="InterPro" id="IPR009057">
    <property type="entry name" value="Homeodomain-like_sf"/>
</dbReference>
<dbReference type="OMA" id="QHSIFVQ"/>
<feature type="compositionally biased region" description="Low complexity" evidence="2">
    <location>
        <begin position="606"/>
        <end position="616"/>
    </location>
</feature>